<evidence type="ECO:0000313" key="1">
    <source>
        <dbReference type="EMBL" id="KAJ7326359.1"/>
    </source>
</evidence>
<sequence length="210" mass="22952">MESTALTTINVTCATPSGSVQSTIKASLPLDTPWAKPSAIVQPEFSAWYRNTPGRLALNVTTGASTYAGNLQINIEEPLAQYYKDYRRFHGRALGAKSLSEANLESRYKTAFRKKKEEIVGWNHSTITVDLPGSTSIAFFNRQQLCLPPNLGTFPIVEAQDYAATLPDYIKQRGGYLMPLFQREALWMSIGGGPCAIKNSVGGINTITGD</sequence>
<comment type="caution">
    <text evidence="1">The sequence shown here is derived from an EMBL/GenBank/DDBJ whole genome shotgun (WGS) entry which is preliminary data.</text>
</comment>
<accession>A0AAD6ZK15</accession>
<organism evidence="1 2">
    <name type="scientific">Mycena albidolilacea</name>
    <dbReference type="NCBI Taxonomy" id="1033008"/>
    <lineage>
        <taxon>Eukaryota</taxon>
        <taxon>Fungi</taxon>
        <taxon>Dikarya</taxon>
        <taxon>Basidiomycota</taxon>
        <taxon>Agaricomycotina</taxon>
        <taxon>Agaricomycetes</taxon>
        <taxon>Agaricomycetidae</taxon>
        <taxon>Agaricales</taxon>
        <taxon>Marasmiineae</taxon>
        <taxon>Mycenaceae</taxon>
        <taxon>Mycena</taxon>
    </lineage>
</organism>
<reference evidence="1" key="1">
    <citation type="submission" date="2023-03" db="EMBL/GenBank/DDBJ databases">
        <title>Massive genome expansion in bonnet fungi (Mycena s.s.) driven by repeated elements and novel gene families across ecological guilds.</title>
        <authorList>
            <consortium name="Lawrence Berkeley National Laboratory"/>
            <person name="Harder C.B."/>
            <person name="Miyauchi S."/>
            <person name="Viragh M."/>
            <person name="Kuo A."/>
            <person name="Thoen E."/>
            <person name="Andreopoulos B."/>
            <person name="Lu D."/>
            <person name="Skrede I."/>
            <person name="Drula E."/>
            <person name="Henrissat B."/>
            <person name="Morin E."/>
            <person name="Kohler A."/>
            <person name="Barry K."/>
            <person name="LaButti K."/>
            <person name="Morin E."/>
            <person name="Salamov A."/>
            <person name="Lipzen A."/>
            <person name="Mereny Z."/>
            <person name="Hegedus B."/>
            <person name="Baldrian P."/>
            <person name="Stursova M."/>
            <person name="Weitz H."/>
            <person name="Taylor A."/>
            <person name="Grigoriev I.V."/>
            <person name="Nagy L.G."/>
            <person name="Martin F."/>
            <person name="Kauserud H."/>
        </authorList>
    </citation>
    <scope>NUCLEOTIDE SEQUENCE</scope>
    <source>
        <strain evidence="1">CBHHK002</strain>
    </source>
</reference>
<dbReference type="AlphaFoldDB" id="A0AAD6ZK15"/>
<dbReference type="Proteomes" id="UP001218218">
    <property type="component" value="Unassembled WGS sequence"/>
</dbReference>
<dbReference type="EMBL" id="JARIHO010000042">
    <property type="protein sequence ID" value="KAJ7326359.1"/>
    <property type="molecule type" value="Genomic_DNA"/>
</dbReference>
<evidence type="ECO:0000313" key="2">
    <source>
        <dbReference type="Proteomes" id="UP001218218"/>
    </source>
</evidence>
<protein>
    <submittedName>
        <fullName evidence="1">Uncharacterized protein</fullName>
    </submittedName>
</protein>
<proteinExistence type="predicted"/>
<keyword evidence="2" id="KW-1185">Reference proteome</keyword>
<gene>
    <name evidence="1" type="ORF">DFH08DRAFT_337941</name>
</gene>
<name>A0AAD6ZK15_9AGAR</name>